<dbReference type="EMBL" id="CP147404">
    <property type="protein sequence ID" value="WXB94040.1"/>
    <property type="molecule type" value="Genomic_DNA"/>
</dbReference>
<dbReference type="Gene3D" id="1.10.10.10">
    <property type="entry name" value="Winged helix-like DNA-binding domain superfamily/Winged helix DNA-binding domain"/>
    <property type="match status" value="1"/>
</dbReference>
<name>A0ABZ2N9R6_9BACI</name>
<dbReference type="InterPro" id="IPR027417">
    <property type="entry name" value="P-loop_NTPase"/>
</dbReference>
<accession>A0ABZ2N9R6</accession>
<reference evidence="3 4" key="1">
    <citation type="submission" date="2024-02" db="EMBL/GenBank/DDBJ databases">
        <title>Seven novel Bacillus-like species.</title>
        <authorList>
            <person name="Liu G."/>
        </authorList>
    </citation>
    <scope>NUCLEOTIDE SEQUENCE [LARGE SCALE GENOMIC DNA]</scope>
    <source>
        <strain evidence="3 4">FJAT-52991</strain>
    </source>
</reference>
<evidence type="ECO:0000313" key="3">
    <source>
        <dbReference type="EMBL" id="WXB94040.1"/>
    </source>
</evidence>
<dbReference type="InterPro" id="IPR036388">
    <property type="entry name" value="WH-like_DNA-bd_sf"/>
</dbReference>
<dbReference type="SMART" id="SM01043">
    <property type="entry name" value="BTAD"/>
    <property type="match status" value="1"/>
</dbReference>
<evidence type="ECO:0000313" key="4">
    <source>
        <dbReference type="Proteomes" id="UP001387364"/>
    </source>
</evidence>
<dbReference type="Gene3D" id="1.25.40.10">
    <property type="entry name" value="Tetratricopeptide repeat domain"/>
    <property type="match status" value="3"/>
</dbReference>
<dbReference type="InterPro" id="IPR056884">
    <property type="entry name" value="NPHP3-like_N"/>
</dbReference>
<dbReference type="SUPFAM" id="SSF52540">
    <property type="entry name" value="P-loop containing nucleoside triphosphate hydrolases"/>
    <property type="match status" value="1"/>
</dbReference>
<evidence type="ECO:0000259" key="2">
    <source>
        <dbReference type="SMART" id="SM01043"/>
    </source>
</evidence>
<feature type="domain" description="Bacterial transcriptional activator" evidence="2">
    <location>
        <begin position="930"/>
        <end position="1072"/>
    </location>
</feature>
<dbReference type="Gene3D" id="3.40.50.300">
    <property type="entry name" value="P-loop containing nucleotide triphosphate hydrolases"/>
    <property type="match status" value="1"/>
</dbReference>
<dbReference type="Pfam" id="PF25873">
    <property type="entry name" value="WHD_MalT"/>
    <property type="match status" value="1"/>
</dbReference>
<dbReference type="InterPro" id="IPR059106">
    <property type="entry name" value="WHD_MalT"/>
</dbReference>
<keyword evidence="1" id="KW-0677">Repeat</keyword>
<dbReference type="InterPro" id="IPR005158">
    <property type="entry name" value="BTAD"/>
</dbReference>
<dbReference type="InterPro" id="IPR051677">
    <property type="entry name" value="AfsR-DnrI-RedD_regulator"/>
</dbReference>
<gene>
    <name evidence="3" type="ORF">WDJ61_05270</name>
</gene>
<keyword evidence="4" id="KW-1185">Reference proteome</keyword>
<dbReference type="SMART" id="SM00028">
    <property type="entry name" value="TPR"/>
    <property type="match status" value="7"/>
</dbReference>
<dbReference type="Pfam" id="PF24883">
    <property type="entry name" value="NPHP3_N"/>
    <property type="match status" value="1"/>
</dbReference>
<dbReference type="RefSeq" id="WP_338753625.1">
    <property type="nucleotide sequence ID" value="NZ_CP147404.1"/>
</dbReference>
<dbReference type="PANTHER" id="PTHR35807:SF2">
    <property type="entry name" value="TRANSCRIPTIONAL ACTIVATOR DOMAIN"/>
    <property type="match status" value="1"/>
</dbReference>
<dbReference type="SUPFAM" id="SSF48452">
    <property type="entry name" value="TPR-like"/>
    <property type="match status" value="3"/>
</dbReference>
<dbReference type="InterPro" id="IPR011990">
    <property type="entry name" value="TPR-like_helical_dom_sf"/>
</dbReference>
<dbReference type="Proteomes" id="UP001387364">
    <property type="component" value="Chromosome"/>
</dbReference>
<dbReference type="InterPro" id="IPR019734">
    <property type="entry name" value="TPR_rpt"/>
</dbReference>
<proteinExistence type="predicted"/>
<dbReference type="Pfam" id="PF03704">
    <property type="entry name" value="BTAD"/>
    <property type="match status" value="1"/>
</dbReference>
<protein>
    <submittedName>
        <fullName evidence="3">BTAD domain-containing putative transcriptional regulator</fullName>
    </submittedName>
</protein>
<sequence length="1075" mass="126233">MSVPIMKTKLMVPTVHGDFIRLARLFKKLKAISDYPLTLIHAGAGYGKSTGLALYAQDENERCCWYTVSAMDDDMIPFLTYLIHAVRSKFPMFGDELLQYIDQMDRYIREDELNVLCSLFINEVVSLQEKLVIILDDFHQVEHSLVINRWMEKIIEHRPHQLHIVIASRSRPSWQVLTKMKVSGQLLEISQKDLKLTMEEMELLLTEFYDVSLTEKELQQIYELTEGWVIALGMMAQHLTENGDLTNVSSQASQSLQELFQYLLFEVFSTQPPMIQQFLEQTCIFEVISEEKCTHILGIPDSGAMLEELTSKNLFIQKIGDDKYKYHALFREFLEKQFRTKQPERYELLQKQIAYFFEQDGQWEQALMFYKKLNKLEAMASILDKYGFVMLQSGKLEGLYDWLSLIPEAELNVCYKLWHLKGEVLRYRSAYQEAEYCYDQAIIYAEAQQDYLEKSRVLEGKARIYLDTIQPYHAERLLYQAIDLREKNEESTTEEIAELYQLLAENLINAGKASKAEKWIQRAKALNVPIKDNHLEARLYLRTGRFKQAKEMLAETQFAMKVDEKKELPQSHRETELLLSLIASFTGDGKQAKELAQDSIDLGVHAEAPFVEACGWIRMGHAVQLTDQCELLLAKKCYETSLQMMDDLHLGRGKAEPQMGLCLLFGKSGDYERAIEAGRSALKETENVHDVWLSALITLSMGLAAIHNRQVEDAIEFLKKAEQLARLTEDDYIKMFCHFWQAVIYYERAENDLFIKHFSPFMKLVQLRDYEFIFFNRTMFGPLDLQLFPYLFMEASKQNIYPDYIVRVLHRMGLAKLQSHPGYTLRVQALGPFRIWLGDKEVEERQWQRGKAKELFQLFITHYKQLLPKEEIFQKLWPDRDEVSCARDFKVALNAVNNVLEPQRKARSASFFIKREGTFYGLNPDAVLEMDVTQFEQWVEMGLEEGDKEKAFSCLEKGMKYYNGDFLAERRYDEWCRNERERLLVYYLRGAEKLAQLAVRNENYEAAIQWCEKIIERDVTWEEAYRLLMYSYYRKNNRPQAIKWYQKCNQILQEELGVRPLEPTLYMYQMIMEAK</sequence>
<organism evidence="3 4">
    <name type="scientific">Bacillus kandeliae</name>
    <dbReference type="NCBI Taxonomy" id="3129297"/>
    <lineage>
        <taxon>Bacteria</taxon>
        <taxon>Bacillati</taxon>
        <taxon>Bacillota</taxon>
        <taxon>Bacilli</taxon>
        <taxon>Bacillales</taxon>
        <taxon>Bacillaceae</taxon>
        <taxon>Bacillus</taxon>
    </lineage>
</organism>
<evidence type="ECO:0000256" key="1">
    <source>
        <dbReference type="ARBA" id="ARBA00022737"/>
    </source>
</evidence>
<dbReference type="PANTHER" id="PTHR35807">
    <property type="entry name" value="TRANSCRIPTIONAL REGULATOR REDD-RELATED"/>
    <property type="match status" value="1"/>
</dbReference>